<dbReference type="GO" id="GO:0005975">
    <property type="term" value="P:carbohydrate metabolic process"/>
    <property type="evidence" value="ECO:0007669"/>
    <property type="project" value="InterPro"/>
</dbReference>
<organism evidence="7">
    <name type="scientific">Anopheles darlingi</name>
    <name type="common">Mosquito</name>
    <dbReference type="NCBI Taxonomy" id="43151"/>
    <lineage>
        <taxon>Eukaryota</taxon>
        <taxon>Metazoa</taxon>
        <taxon>Ecdysozoa</taxon>
        <taxon>Arthropoda</taxon>
        <taxon>Hexapoda</taxon>
        <taxon>Insecta</taxon>
        <taxon>Pterygota</taxon>
        <taxon>Neoptera</taxon>
        <taxon>Endopterygota</taxon>
        <taxon>Diptera</taxon>
        <taxon>Nematocera</taxon>
        <taxon>Culicoidea</taxon>
        <taxon>Culicidae</taxon>
        <taxon>Anophelinae</taxon>
        <taxon>Anopheles</taxon>
    </lineage>
</organism>
<evidence type="ECO:0000256" key="4">
    <source>
        <dbReference type="ARBA" id="ARBA00023295"/>
    </source>
</evidence>
<name>A0A2M4DP67_ANODA</name>
<proteinExistence type="inferred from homology"/>
<dbReference type="PANTHER" id="PTHR10353">
    <property type="entry name" value="GLYCOSYL HYDROLASE"/>
    <property type="match status" value="1"/>
</dbReference>
<protein>
    <submittedName>
        <fullName evidence="7">Putative glycoside hydrolase</fullName>
    </submittedName>
</protein>
<dbReference type="InterPro" id="IPR033132">
    <property type="entry name" value="GH_1_N_CS"/>
</dbReference>
<evidence type="ECO:0000256" key="5">
    <source>
        <dbReference type="RuleBase" id="RU003690"/>
    </source>
</evidence>
<keyword evidence="2 6" id="KW-0732">Signal</keyword>
<feature type="chain" id="PRO_5014915225" evidence="6">
    <location>
        <begin position="22"/>
        <end position="101"/>
    </location>
</feature>
<reference evidence="7" key="1">
    <citation type="submission" date="2018-01" db="EMBL/GenBank/DDBJ databases">
        <title>An insight into the sialome of Amazonian anophelines.</title>
        <authorList>
            <person name="Ribeiro J.M."/>
            <person name="Scarpassa V."/>
            <person name="Calvo E."/>
        </authorList>
    </citation>
    <scope>NUCLEOTIDE SEQUENCE</scope>
</reference>
<dbReference type="InterPro" id="IPR017853">
    <property type="entry name" value="GH"/>
</dbReference>
<accession>A0A2M4DP67</accession>
<evidence type="ECO:0000256" key="2">
    <source>
        <dbReference type="ARBA" id="ARBA00022729"/>
    </source>
</evidence>
<evidence type="ECO:0000256" key="3">
    <source>
        <dbReference type="ARBA" id="ARBA00022801"/>
    </source>
</evidence>
<dbReference type="PROSITE" id="PS00653">
    <property type="entry name" value="GLYCOSYL_HYDROL_F1_2"/>
    <property type="match status" value="1"/>
</dbReference>
<dbReference type="VEuPathDB" id="VectorBase:ADAC003514"/>
<evidence type="ECO:0000256" key="6">
    <source>
        <dbReference type="SAM" id="SignalP"/>
    </source>
</evidence>
<dbReference type="Pfam" id="PF00232">
    <property type="entry name" value="Glyco_hydro_1"/>
    <property type="match status" value="1"/>
</dbReference>
<dbReference type="PANTHER" id="PTHR10353:SF36">
    <property type="entry name" value="LP05116P"/>
    <property type="match status" value="1"/>
</dbReference>
<dbReference type="AlphaFoldDB" id="A0A2M4DP67"/>
<evidence type="ECO:0000256" key="1">
    <source>
        <dbReference type="ARBA" id="ARBA00010838"/>
    </source>
</evidence>
<sequence length="101" mass="11241">MKLSVALLVFACLGTRWLVAGQRKFPEHFKFGVGTSAYQIEGGWNEDGKGESIWDYLVHNNPEKVADGTNGDIACDSYHQVGSVSPALDPSLDRLFFFLRF</sequence>
<feature type="signal peptide" evidence="6">
    <location>
        <begin position="1"/>
        <end position="21"/>
    </location>
</feature>
<keyword evidence="4" id="KW-0326">Glycosidase</keyword>
<dbReference type="InterPro" id="IPR001360">
    <property type="entry name" value="Glyco_hydro_1"/>
</dbReference>
<dbReference type="VEuPathDB" id="VectorBase:ADAR2_004331"/>
<dbReference type="SUPFAM" id="SSF51445">
    <property type="entry name" value="(Trans)glycosidases"/>
    <property type="match status" value="1"/>
</dbReference>
<comment type="similarity">
    <text evidence="1 5">Belongs to the glycosyl hydrolase 1 family.</text>
</comment>
<evidence type="ECO:0000313" key="7">
    <source>
        <dbReference type="EMBL" id="MBW79344.1"/>
    </source>
</evidence>
<keyword evidence="3 7" id="KW-0378">Hydrolase</keyword>
<dbReference type="GO" id="GO:0008422">
    <property type="term" value="F:beta-glucosidase activity"/>
    <property type="evidence" value="ECO:0007669"/>
    <property type="project" value="TreeGrafter"/>
</dbReference>
<dbReference type="EMBL" id="GGFL01015166">
    <property type="protein sequence ID" value="MBW79344.1"/>
    <property type="molecule type" value="Transcribed_RNA"/>
</dbReference>
<dbReference type="Gene3D" id="3.20.20.80">
    <property type="entry name" value="Glycosidases"/>
    <property type="match status" value="1"/>
</dbReference>